<dbReference type="RefSeq" id="WP_112116107.1">
    <property type="nucleotide sequence ID" value="NZ_PRKZ01000009.1"/>
</dbReference>
<feature type="region of interest" description="Disordered" evidence="6">
    <location>
        <begin position="455"/>
        <end position="493"/>
    </location>
</feature>
<organism evidence="8 9">
    <name type="scientific">Faecalibacterium prausnitzii</name>
    <dbReference type="NCBI Taxonomy" id="853"/>
    <lineage>
        <taxon>Bacteria</taxon>
        <taxon>Bacillati</taxon>
        <taxon>Bacillota</taxon>
        <taxon>Clostridia</taxon>
        <taxon>Eubacteriales</taxon>
        <taxon>Oscillospiraceae</taxon>
        <taxon>Faecalibacterium</taxon>
    </lineage>
</organism>
<keyword evidence="4 5" id="KW-0067">ATP-binding</keyword>
<gene>
    <name evidence="8" type="ORF">C4N25_11130</name>
</gene>
<dbReference type="PANTHER" id="PTHR43585">
    <property type="entry name" value="FUMIPYRROLE BIOSYNTHESIS PROTEIN C"/>
    <property type="match status" value="1"/>
</dbReference>
<dbReference type="GO" id="GO:0016874">
    <property type="term" value="F:ligase activity"/>
    <property type="evidence" value="ECO:0007669"/>
    <property type="project" value="UniProtKB-KW"/>
</dbReference>
<dbReference type="Gene3D" id="3.30.1490.20">
    <property type="entry name" value="ATP-grasp fold, A domain"/>
    <property type="match status" value="1"/>
</dbReference>
<feature type="domain" description="ATP-grasp" evidence="7">
    <location>
        <begin position="119"/>
        <end position="320"/>
    </location>
</feature>
<protein>
    <submittedName>
        <fullName evidence="8">Carbamoylphosphate synthase large subunit</fullName>
    </submittedName>
</protein>
<dbReference type="Proteomes" id="UP000251634">
    <property type="component" value="Unassembled WGS sequence"/>
</dbReference>
<keyword evidence="3 5" id="KW-0547">Nucleotide-binding</keyword>
<evidence type="ECO:0000256" key="1">
    <source>
        <dbReference type="ARBA" id="ARBA00001936"/>
    </source>
</evidence>
<name>A0A329TEX4_9FIRM</name>
<dbReference type="PANTHER" id="PTHR43585:SF2">
    <property type="entry name" value="ATP-GRASP ENZYME FSQD"/>
    <property type="match status" value="1"/>
</dbReference>
<dbReference type="GO" id="GO:0046872">
    <property type="term" value="F:metal ion binding"/>
    <property type="evidence" value="ECO:0007669"/>
    <property type="project" value="InterPro"/>
</dbReference>
<feature type="compositionally biased region" description="Polar residues" evidence="6">
    <location>
        <begin position="460"/>
        <end position="486"/>
    </location>
</feature>
<evidence type="ECO:0000256" key="2">
    <source>
        <dbReference type="ARBA" id="ARBA00022598"/>
    </source>
</evidence>
<dbReference type="PROSITE" id="PS50975">
    <property type="entry name" value="ATP_GRASP"/>
    <property type="match status" value="1"/>
</dbReference>
<comment type="caution">
    <text evidence="8">The sequence shown here is derived from an EMBL/GenBank/DDBJ whole genome shotgun (WGS) entry which is preliminary data.</text>
</comment>
<evidence type="ECO:0000259" key="7">
    <source>
        <dbReference type="PROSITE" id="PS50975"/>
    </source>
</evidence>
<evidence type="ECO:0000313" key="9">
    <source>
        <dbReference type="Proteomes" id="UP000251634"/>
    </source>
</evidence>
<comment type="cofactor">
    <cofactor evidence="1">
        <name>Mn(2+)</name>
        <dbReference type="ChEBI" id="CHEBI:29035"/>
    </cofactor>
</comment>
<dbReference type="AlphaFoldDB" id="A0A329TEX4"/>
<evidence type="ECO:0000256" key="5">
    <source>
        <dbReference type="PROSITE-ProRule" id="PRU00409"/>
    </source>
</evidence>
<accession>A0A329TEX4</accession>
<evidence type="ECO:0000256" key="4">
    <source>
        <dbReference type="ARBA" id="ARBA00022840"/>
    </source>
</evidence>
<dbReference type="Pfam" id="PF01071">
    <property type="entry name" value="GARS_A"/>
    <property type="match status" value="1"/>
</dbReference>
<evidence type="ECO:0000256" key="6">
    <source>
        <dbReference type="SAM" id="MobiDB-lite"/>
    </source>
</evidence>
<dbReference type="SUPFAM" id="SSF56059">
    <property type="entry name" value="Glutathione synthetase ATP-binding domain-like"/>
    <property type="match status" value="1"/>
</dbReference>
<dbReference type="InterPro" id="IPR011761">
    <property type="entry name" value="ATP-grasp"/>
</dbReference>
<dbReference type="Gene3D" id="3.30.470.20">
    <property type="entry name" value="ATP-grasp fold, B domain"/>
    <property type="match status" value="1"/>
</dbReference>
<evidence type="ECO:0000313" key="8">
    <source>
        <dbReference type="EMBL" id="RAW48321.1"/>
    </source>
</evidence>
<dbReference type="EMBL" id="PRKZ01000009">
    <property type="protein sequence ID" value="RAW48321.1"/>
    <property type="molecule type" value="Genomic_DNA"/>
</dbReference>
<evidence type="ECO:0000256" key="3">
    <source>
        <dbReference type="ARBA" id="ARBA00022741"/>
    </source>
</evidence>
<dbReference type="InterPro" id="IPR020561">
    <property type="entry name" value="PRibGlycinamid_synth_ATP-grasp"/>
</dbReference>
<sequence length="493" mass="55564">MQNFIFISPNFPTNYWQFCRELKNNGMNVLGIGDQPYDELKPELKESLNEYYKVGNLENYDEVYRAVAFLAFKHGRIDWLESNNEYWLERDAALRTDFHITSGFQTEDMPRIKYKSKMKEYYQKAGIATARYHMVDDFAGCKKFIEEVGYPVVVKPDNGVGASDTHKLSSEEELKKFLAYKAENHADVSYIMEEFVRAEVNSYDAIIDGSGNPIFEAGNVSPMSIMDIVNDNDNSIYYIIKDLPEDTRAAGRAVVKSFGVKSRFVHFEFFRMTENQAGMGKKGQIVALEVNMRPCGGFTPDMIDFARSTNVYKIWADMIAFGGTDMPVGEHYYCAFAGRRDGKHFVYSHEQIMQKYQKNMKMVDRIPDALSGAMGNQMYVANFSTREEMEQFYSDVLAVTDPINAKVQKELTEVLALGEPDAASTKAVTPKPDLTPAIKPTTAVAETKTKAVAEVPTRAVTETPTKAVATQPTKAVTKTPSKAVTKTSRKGKK</sequence>
<reference evidence="8 9" key="1">
    <citation type="submission" date="2018-02" db="EMBL/GenBank/DDBJ databases">
        <title>Complete genome sequencing of Faecalibacterium prausnitzii strains isolated from the human gut.</title>
        <authorList>
            <person name="Fitzgerald B.C."/>
            <person name="Shkoporov A.N."/>
            <person name="Ross P.R."/>
            <person name="Hill C."/>
        </authorList>
    </citation>
    <scope>NUCLEOTIDE SEQUENCE [LARGE SCALE GENOMIC DNA]</scope>
    <source>
        <strain evidence="8 9">APC942/8-14-2</strain>
    </source>
</reference>
<keyword evidence="2" id="KW-0436">Ligase</keyword>
<dbReference type="GO" id="GO:0005524">
    <property type="term" value="F:ATP binding"/>
    <property type="evidence" value="ECO:0007669"/>
    <property type="project" value="UniProtKB-UniRule"/>
</dbReference>
<dbReference type="InterPro" id="IPR052032">
    <property type="entry name" value="ATP-dep_AA_Ligase"/>
</dbReference>
<dbReference type="InterPro" id="IPR013815">
    <property type="entry name" value="ATP_grasp_subdomain_1"/>
</dbReference>
<proteinExistence type="predicted"/>